<keyword evidence="4 10" id="KW-0812">Transmembrane</keyword>
<accession>A0A9P6J1X5</accession>
<keyword evidence="6" id="KW-0999">Mitochondrion inner membrane</keyword>
<keyword evidence="5" id="KW-0677">Repeat</keyword>
<organism evidence="12 13">
    <name type="scientific">Modicella reniformis</name>
    <dbReference type="NCBI Taxonomy" id="1440133"/>
    <lineage>
        <taxon>Eukaryota</taxon>
        <taxon>Fungi</taxon>
        <taxon>Fungi incertae sedis</taxon>
        <taxon>Mucoromycota</taxon>
        <taxon>Mortierellomycotina</taxon>
        <taxon>Mortierellomycetes</taxon>
        <taxon>Mortierellales</taxon>
        <taxon>Mortierellaceae</taxon>
        <taxon>Modicella</taxon>
    </lineage>
</organism>
<evidence type="ECO:0000256" key="9">
    <source>
        <dbReference type="ARBA" id="ARBA00023136"/>
    </source>
</evidence>
<reference evidence="12" key="1">
    <citation type="journal article" date="2020" name="Fungal Divers.">
        <title>Resolving the Mortierellaceae phylogeny through synthesis of multi-gene phylogenetics and phylogenomics.</title>
        <authorList>
            <person name="Vandepol N."/>
            <person name="Liber J."/>
            <person name="Desiro A."/>
            <person name="Na H."/>
            <person name="Kennedy M."/>
            <person name="Barry K."/>
            <person name="Grigoriev I.V."/>
            <person name="Miller A.N."/>
            <person name="O'Donnell K."/>
            <person name="Stajich J.E."/>
            <person name="Bonito G."/>
        </authorList>
    </citation>
    <scope>NUCLEOTIDE SEQUENCE</scope>
    <source>
        <strain evidence="12">MES-2147</strain>
    </source>
</reference>
<evidence type="ECO:0000256" key="1">
    <source>
        <dbReference type="ARBA" id="ARBA00004448"/>
    </source>
</evidence>
<dbReference type="AlphaFoldDB" id="A0A9P6J1X5"/>
<keyword evidence="8" id="KW-0496">Mitochondrion</keyword>
<dbReference type="InterPro" id="IPR023395">
    <property type="entry name" value="MCP_dom_sf"/>
</dbReference>
<gene>
    <name evidence="12" type="primary">OAC1_1</name>
    <name evidence="12" type="ORF">BGZ65_001888</name>
</gene>
<dbReference type="PANTHER" id="PTHR45928:SF1">
    <property type="entry name" value="RE38146P"/>
    <property type="match status" value="1"/>
</dbReference>
<evidence type="ECO:0000256" key="3">
    <source>
        <dbReference type="ARBA" id="ARBA00022448"/>
    </source>
</evidence>
<dbReference type="SUPFAM" id="SSF103506">
    <property type="entry name" value="Mitochondrial carrier"/>
    <property type="match status" value="1"/>
</dbReference>
<comment type="caution">
    <text evidence="12">The sequence shown here is derived from an EMBL/GenBank/DDBJ whole genome shotgun (WGS) entry which is preliminary data.</text>
</comment>
<dbReference type="Pfam" id="PF00153">
    <property type="entry name" value="Mito_carr"/>
    <property type="match status" value="1"/>
</dbReference>
<keyword evidence="3 11" id="KW-0813">Transport</keyword>
<evidence type="ECO:0000256" key="6">
    <source>
        <dbReference type="ARBA" id="ARBA00022792"/>
    </source>
</evidence>
<dbReference type="Proteomes" id="UP000749646">
    <property type="component" value="Unassembled WGS sequence"/>
</dbReference>
<evidence type="ECO:0000256" key="5">
    <source>
        <dbReference type="ARBA" id="ARBA00022737"/>
    </source>
</evidence>
<name>A0A9P6J1X5_9FUNG</name>
<evidence type="ECO:0000256" key="10">
    <source>
        <dbReference type="PROSITE-ProRule" id="PRU00282"/>
    </source>
</evidence>
<keyword evidence="7" id="KW-1133">Transmembrane helix</keyword>
<evidence type="ECO:0000256" key="7">
    <source>
        <dbReference type="ARBA" id="ARBA00022989"/>
    </source>
</evidence>
<evidence type="ECO:0000256" key="4">
    <source>
        <dbReference type="ARBA" id="ARBA00022692"/>
    </source>
</evidence>
<dbReference type="InterPro" id="IPR051508">
    <property type="entry name" value="Mito_Carrier_Antiporter"/>
</dbReference>
<keyword evidence="9 10" id="KW-0472">Membrane</keyword>
<evidence type="ECO:0000256" key="11">
    <source>
        <dbReference type="RuleBase" id="RU000488"/>
    </source>
</evidence>
<feature type="repeat" description="Solcar" evidence="10">
    <location>
        <begin position="118"/>
        <end position="203"/>
    </location>
</feature>
<dbReference type="PROSITE" id="PS50920">
    <property type="entry name" value="SOLCAR"/>
    <property type="match status" value="1"/>
</dbReference>
<evidence type="ECO:0000256" key="2">
    <source>
        <dbReference type="ARBA" id="ARBA00006375"/>
    </source>
</evidence>
<dbReference type="EMBL" id="JAAAHW010006605">
    <property type="protein sequence ID" value="KAF9957754.1"/>
    <property type="molecule type" value="Genomic_DNA"/>
</dbReference>
<proteinExistence type="inferred from homology"/>
<evidence type="ECO:0000256" key="8">
    <source>
        <dbReference type="ARBA" id="ARBA00023128"/>
    </source>
</evidence>
<dbReference type="GO" id="GO:0005743">
    <property type="term" value="C:mitochondrial inner membrane"/>
    <property type="evidence" value="ECO:0007669"/>
    <property type="project" value="UniProtKB-SubCell"/>
</dbReference>
<evidence type="ECO:0000313" key="12">
    <source>
        <dbReference type="EMBL" id="KAF9957754.1"/>
    </source>
</evidence>
<evidence type="ECO:0000313" key="13">
    <source>
        <dbReference type="Proteomes" id="UP000749646"/>
    </source>
</evidence>
<sequence>MIYSTNQTALTKSSLFLNKPPYSVISSPSSMDCFIKTFRHRGMRGLRKSLFPAIQFSKNIFRLGLYNLILNSMYPLNYPGEISTTPAWKRMITGATCGAMGTISVNPFDLTTYSLIKDGVLLDMLSSLASAFISVVVMNPMDVVRIRLYNRSSQSTSQTILQSCRHILTTEGPMTFYKGFSTHFMRIDPHFTLTFVFLGMLKR</sequence>
<dbReference type="OrthoDB" id="756301at2759"/>
<dbReference type="InterPro" id="IPR018108">
    <property type="entry name" value="MCP_transmembrane"/>
</dbReference>
<dbReference type="Gene3D" id="1.50.40.10">
    <property type="entry name" value="Mitochondrial carrier domain"/>
    <property type="match status" value="2"/>
</dbReference>
<comment type="subcellular location">
    <subcellularLocation>
        <location evidence="1">Mitochondrion inner membrane</location>
        <topology evidence="1">Multi-pass membrane protein</topology>
    </subcellularLocation>
</comment>
<comment type="similarity">
    <text evidence="2 11">Belongs to the mitochondrial carrier (TC 2.A.29) family.</text>
</comment>
<dbReference type="PANTHER" id="PTHR45928">
    <property type="entry name" value="RE38146P"/>
    <property type="match status" value="1"/>
</dbReference>
<protein>
    <submittedName>
        <fullName evidence="12">Mitochondrial oxaloacetate carrier protein</fullName>
    </submittedName>
</protein>
<keyword evidence="13" id="KW-1185">Reference proteome</keyword>